<name>A0A1X2GTT0_9FUNG</name>
<dbReference type="EMBL" id="MCGT01000003">
    <property type="protein sequence ID" value="ORX61369.1"/>
    <property type="molecule type" value="Genomic_DNA"/>
</dbReference>
<evidence type="ECO:0000313" key="1">
    <source>
        <dbReference type="EMBL" id="ORX61369.1"/>
    </source>
</evidence>
<proteinExistence type="predicted"/>
<protein>
    <submittedName>
        <fullName evidence="1">Uncharacterized protein</fullName>
    </submittedName>
</protein>
<gene>
    <name evidence="1" type="ORF">DM01DRAFT_1370425</name>
</gene>
<keyword evidence="2" id="KW-1185">Reference proteome</keyword>
<evidence type="ECO:0000313" key="2">
    <source>
        <dbReference type="Proteomes" id="UP000242146"/>
    </source>
</evidence>
<organism evidence="1 2">
    <name type="scientific">Hesseltinella vesiculosa</name>
    <dbReference type="NCBI Taxonomy" id="101127"/>
    <lineage>
        <taxon>Eukaryota</taxon>
        <taxon>Fungi</taxon>
        <taxon>Fungi incertae sedis</taxon>
        <taxon>Mucoromycota</taxon>
        <taxon>Mucoromycotina</taxon>
        <taxon>Mucoromycetes</taxon>
        <taxon>Mucorales</taxon>
        <taxon>Cunninghamellaceae</taxon>
        <taxon>Hesseltinella</taxon>
    </lineage>
</organism>
<comment type="caution">
    <text evidence="1">The sequence shown here is derived from an EMBL/GenBank/DDBJ whole genome shotgun (WGS) entry which is preliminary data.</text>
</comment>
<reference evidence="1 2" key="1">
    <citation type="submission" date="2016-07" db="EMBL/GenBank/DDBJ databases">
        <title>Pervasive Adenine N6-methylation of Active Genes in Fungi.</title>
        <authorList>
            <consortium name="DOE Joint Genome Institute"/>
            <person name="Mondo S.J."/>
            <person name="Dannebaum R.O."/>
            <person name="Kuo R.C."/>
            <person name="Labutti K."/>
            <person name="Haridas S."/>
            <person name="Kuo A."/>
            <person name="Salamov A."/>
            <person name="Ahrendt S.R."/>
            <person name="Lipzen A."/>
            <person name="Sullivan W."/>
            <person name="Andreopoulos W.B."/>
            <person name="Clum A."/>
            <person name="Lindquist E."/>
            <person name="Daum C."/>
            <person name="Ramamoorthy G.K."/>
            <person name="Gryganskyi A."/>
            <person name="Culley D."/>
            <person name="Magnuson J.K."/>
            <person name="James T.Y."/>
            <person name="O'Malley M.A."/>
            <person name="Stajich J.E."/>
            <person name="Spatafora J.W."/>
            <person name="Visel A."/>
            <person name="Grigoriev I.V."/>
        </authorList>
    </citation>
    <scope>NUCLEOTIDE SEQUENCE [LARGE SCALE GENOMIC DNA]</scope>
    <source>
        <strain evidence="1 2">NRRL 3301</strain>
    </source>
</reference>
<accession>A0A1X2GTT0</accession>
<dbReference type="AlphaFoldDB" id="A0A1X2GTT0"/>
<dbReference type="Proteomes" id="UP000242146">
    <property type="component" value="Unassembled WGS sequence"/>
</dbReference>
<sequence length="177" mass="20238">MNAQAESLSHATWHHSKQSNKWMCGQLDVDKSFYSYQQHCMNHASDYIHVDANFIQLLCISSIFVLQKRTTYASIPVSYFNASQLASVRQQVVEEDRLNRKFGAGLTLKILECLKSHHLRQHLFLAYASLWSVVVIWSAHSRQVSNEVPFTAHVLADVNKSTLLLHFEAHLLSPFSP</sequence>